<protein>
    <submittedName>
        <fullName evidence="4">ABC transporter substrate-binding protein</fullName>
    </submittedName>
</protein>
<dbReference type="Proteomes" id="UP001371305">
    <property type="component" value="Unassembled WGS sequence"/>
</dbReference>
<comment type="caution">
    <text evidence="4">The sequence shown here is derived from an EMBL/GenBank/DDBJ whole genome shotgun (WGS) entry which is preliminary data.</text>
</comment>
<keyword evidence="5" id="KW-1185">Reference proteome</keyword>
<dbReference type="PANTHER" id="PTHR30024:SF47">
    <property type="entry name" value="TAURINE-BINDING PERIPLASMIC PROTEIN"/>
    <property type="match status" value="1"/>
</dbReference>
<comment type="subcellular location">
    <subcellularLocation>
        <location evidence="1">Periplasm</location>
    </subcellularLocation>
</comment>
<evidence type="ECO:0000256" key="3">
    <source>
        <dbReference type="ARBA" id="ARBA00022729"/>
    </source>
</evidence>
<evidence type="ECO:0000256" key="2">
    <source>
        <dbReference type="ARBA" id="ARBA00010742"/>
    </source>
</evidence>
<dbReference type="PANTHER" id="PTHR30024">
    <property type="entry name" value="ALIPHATIC SULFONATES-BINDING PROTEIN-RELATED"/>
    <property type="match status" value="1"/>
</dbReference>
<name>A0ABU9AWW5_9BACT</name>
<evidence type="ECO:0000313" key="4">
    <source>
        <dbReference type="EMBL" id="MEK7951150.1"/>
    </source>
</evidence>
<dbReference type="Gene3D" id="3.40.190.10">
    <property type="entry name" value="Periplasmic binding protein-like II"/>
    <property type="match status" value="2"/>
</dbReference>
<keyword evidence="3" id="KW-0732">Signal</keyword>
<evidence type="ECO:0000313" key="5">
    <source>
        <dbReference type="Proteomes" id="UP001371305"/>
    </source>
</evidence>
<proteinExistence type="inferred from homology"/>
<dbReference type="EMBL" id="JBBUKT010000004">
    <property type="protein sequence ID" value="MEK7951150.1"/>
    <property type="molecule type" value="Genomic_DNA"/>
</dbReference>
<organism evidence="4 5">
    <name type="scientific">Luteolibacter soli</name>
    <dbReference type="NCBI Taxonomy" id="3135280"/>
    <lineage>
        <taxon>Bacteria</taxon>
        <taxon>Pseudomonadati</taxon>
        <taxon>Verrucomicrobiota</taxon>
        <taxon>Verrucomicrobiia</taxon>
        <taxon>Verrucomicrobiales</taxon>
        <taxon>Verrucomicrobiaceae</taxon>
        <taxon>Luteolibacter</taxon>
    </lineage>
</organism>
<sequence length="389" mass="42283">MWNTRSLLRFLGSVAIGSFLLAGCNKKTAQAEKTSDGLTKIKVGYIGLTCEAPLYVAYEKGYFKEQGIDAELVKCEWGVFKDLVGMGTIHVVQQPIMAFLKPIEEGLDVKLTAGIHRGCLRVQVPLGSSMKTVQDLKGKRIGVPGMGTPPFIFANRVLGDNGLDPRNDVQWKVFPSAELGLALEKGEIDALACSEPIGLLLLSEKKVQNIVDQTTDEPYASEYCCDVIVNGKFADTNPEATAALTKAIMKGAKWVETNPRAAAIMSVEKKYIASNPELNADAISRLRYVPSIEGGKVAIRRAAEGMKRAGILKPDMDIDSSIKKIYREYPGVNDEWIKSLVVEEVAMGQVQPNQGQLVQQELMTIGSPTEIRTCCNPASKAMAAKTTTP</sequence>
<comment type="similarity">
    <text evidence="2">Belongs to the bacterial solute-binding protein SsuA/TauA family.</text>
</comment>
<dbReference type="SUPFAM" id="SSF53850">
    <property type="entry name" value="Periplasmic binding protein-like II"/>
    <property type="match status" value="1"/>
</dbReference>
<accession>A0ABU9AWW5</accession>
<dbReference type="Pfam" id="PF13379">
    <property type="entry name" value="NMT1_2"/>
    <property type="match status" value="1"/>
</dbReference>
<gene>
    <name evidence="4" type="ORF">WKV53_11605</name>
</gene>
<dbReference type="RefSeq" id="WP_341404753.1">
    <property type="nucleotide sequence ID" value="NZ_JBBUKT010000004.1"/>
</dbReference>
<reference evidence="4 5" key="1">
    <citation type="submission" date="2024-04" db="EMBL/GenBank/DDBJ databases">
        <title>Luteolibacter sp. isolated from soil.</title>
        <authorList>
            <person name="An J."/>
        </authorList>
    </citation>
    <scope>NUCLEOTIDE SEQUENCE [LARGE SCALE GENOMIC DNA]</scope>
    <source>
        <strain evidence="4 5">Y139</strain>
    </source>
</reference>
<evidence type="ECO:0000256" key="1">
    <source>
        <dbReference type="ARBA" id="ARBA00004418"/>
    </source>
</evidence>
<dbReference type="PROSITE" id="PS51257">
    <property type="entry name" value="PROKAR_LIPOPROTEIN"/>
    <property type="match status" value="1"/>
</dbReference>